<dbReference type="KEGG" id="cmk:103181026"/>
<dbReference type="RefSeq" id="XP_007895409.1">
    <property type="nucleotide sequence ID" value="XM_007897218.2"/>
</dbReference>
<dbReference type="GeneTree" id="ENSGT00390000014082"/>
<dbReference type="STRING" id="7868.ENSCMIP00000047679"/>
<dbReference type="InterPro" id="IPR011051">
    <property type="entry name" value="RmlC_Cupin_sf"/>
</dbReference>
<reference evidence="6" key="4">
    <citation type="submission" date="2025-05" db="UniProtKB">
        <authorList>
            <consortium name="Ensembl"/>
        </authorList>
    </citation>
    <scope>IDENTIFICATION</scope>
</reference>
<feature type="region of interest" description="Disordered" evidence="4">
    <location>
        <begin position="56"/>
        <end position="77"/>
    </location>
</feature>
<dbReference type="PANTHER" id="PTHR22966">
    <property type="entry name" value="2-AMINOETHANETHIOL DIOXYGENASE"/>
    <property type="match status" value="1"/>
</dbReference>
<keyword evidence="7" id="KW-1185">Reference proteome</keyword>
<evidence type="ECO:0000313" key="5">
    <source>
        <dbReference type="EMBL" id="AFP03549.1"/>
    </source>
</evidence>
<protein>
    <submittedName>
        <fullName evidence="6">2-aminoethanethiol (cysteamine) dioxygenase a</fullName>
    </submittedName>
    <submittedName>
        <fullName evidence="5">2-aminoethanethiol dioxygenase</fullName>
    </submittedName>
</protein>
<reference evidence="5 7" key="3">
    <citation type="journal article" date="2014" name="Nature">
        <title>Elephant shark genome provides unique insights into gnathostome evolution.</title>
        <authorList>
            <consortium name="International Elephant Shark Genome Sequencing Consortium"/>
            <person name="Venkatesh B."/>
            <person name="Lee A.P."/>
            <person name="Ravi V."/>
            <person name="Maurya A.K."/>
            <person name="Lian M.M."/>
            <person name="Swann J.B."/>
            <person name="Ohta Y."/>
            <person name="Flajnik M.F."/>
            <person name="Sutoh Y."/>
            <person name="Kasahara M."/>
            <person name="Hoon S."/>
            <person name="Gangu V."/>
            <person name="Roy S.W."/>
            <person name="Irimia M."/>
            <person name="Korzh V."/>
            <person name="Kondrychyn I."/>
            <person name="Lim Z.W."/>
            <person name="Tay B.H."/>
            <person name="Tohari S."/>
            <person name="Kong K.W."/>
            <person name="Ho S."/>
            <person name="Lorente-Galdos B."/>
            <person name="Quilez J."/>
            <person name="Marques-Bonet T."/>
            <person name="Raney B.J."/>
            <person name="Ingham P.W."/>
            <person name="Tay A."/>
            <person name="Hillier L.W."/>
            <person name="Minx P."/>
            <person name="Boehm T."/>
            <person name="Wilson R.K."/>
            <person name="Brenner S."/>
            <person name="Warren W.C."/>
        </authorList>
    </citation>
    <scope>NUCLEOTIDE SEQUENCE</scope>
    <source>
        <tissue evidence="5">Brain</tissue>
    </source>
</reference>
<reference evidence="7" key="1">
    <citation type="journal article" date="2006" name="Science">
        <title>Ancient noncoding elements conserved in the human genome.</title>
        <authorList>
            <person name="Venkatesh B."/>
            <person name="Kirkness E.F."/>
            <person name="Loh Y.H."/>
            <person name="Halpern A.L."/>
            <person name="Lee A.P."/>
            <person name="Johnson J."/>
            <person name="Dandona N."/>
            <person name="Viswanathan L.D."/>
            <person name="Tay A."/>
            <person name="Venter J.C."/>
            <person name="Strausberg R.L."/>
            <person name="Brenner S."/>
        </authorList>
    </citation>
    <scope>NUCLEOTIDE SEQUENCE [LARGE SCALE GENOMIC DNA]</scope>
</reference>
<keyword evidence="2" id="KW-0560">Oxidoreductase</keyword>
<dbReference type="Proteomes" id="UP000314986">
    <property type="component" value="Unassembled WGS sequence"/>
</dbReference>
<dbReference type="GO" id="GO:0005739">
    <property type="term" value="C:mitochondrion"/>
    <property type="evidence" value="ECO:0007669"/>
    <property type="project" value="TreeGrafter"/>
</dbReference>
<accession>V9KXP3</accession>
<evidence type="ECO:0000256" key="4">
    <source>
        <dbReference type="SAM" id="MobiDB-lite"/>
    </source>
</evidence>
<dbReference type="InterPro" id="IPR012864">
    <property type="entry name" value="PCO/ADO"/>
</dbReference>
<dbReference type="OrthoDB" id="271433at2759"/>
<evidence type="ECO:0000256" key="1">
    <source>
        <dbReference type="ARBA" id="ARBA00022723"/>
    </source>
</evidence>
<evidence type="ECO:0000313" key="7">
    <source>
        <dbReference type="Proteomes" id="UP000314986"/>
    </source>
</evidence>
<dbReference type="EMBL" id="JW871031">
    <property type="protein sequence ID" value="AFP03549.1"/>
    <property type="molecule type" value="mRNA"/>
</dbReference>
<name>V9KXP3_CALMI</name>
<dbReference type="GO" id="GO:0016702">
    <property type="term" value="F:oxidoreductase activity, acting on single donors with incorporation of molecular oxygen, incorporation of two atoms of oxygen"/>
    <property type="evidence" value="ECO:0007669"/>
    <property type="project" value="InterPro"/>
</dbReference>
<gene>
    <name evidence="6" type="primary">adoa</name>
</gene>
<dbReference type="CDD" id="cd20289">
    <property type="entry name" value="cupin_ADO"/>
    <property type="match status" value="1"/>
</dbReference>
<dbReference type="PANTHER" id="PTHR22966:SF61">
    <property type="entry name" value="2-AMINOETHANETHIOL DIOXYGENASE"/>
    <property type="match status" value="1"/>
</dbReference>
<evidence type="ECO:0000256" key="2">
    <source>
        <dbReference type="ARBA" id="ARBA00023002"/>
    </source>
</evidence>
<dbReference type="GeneID" id="103181026"/>
<keyword evidence="5" id="KW-0223">Dioxygenase</keyword>
<reference evidence="7" key="2">
    <citation type="journal article" date="2007" name="PLoS Biol.">
        <title>Survey sequencing and comparative analysis of the elephant shark (Callorhinchus milii) genome.</title>
        <authorList>
            <person name="Venkatesh B."/>
            <person name="Kirkness E.F."/>
            <person name="Loh Y.H."/>
            <person name="Halpern A.L."/>
            <person name="Lee A.P."/>
            <person name="Johnson J."/>
            <person name="Dandona N."/>
            <person name="Viswanathan L.D."/>
            <person name="Tay A."/>
            <person name="Venter J.C."/>
            <person name="Strausberg R.L."/>
            <person name="Brenner S."/>
        </authorList>
    </citation>
    <scope>NUCLEOTIDE SEQUENCE [LARGE SCALE GENOMIC DNA]</scope>
</reference>
<dbReference type="InterPro" id="IPR014710">
    <property type="entry name" value="RmlC-like_jellyroll"/>
</dbReference>
<dbReference type="AlphaFoldDB" id="V9KXP3"/>
<evidence type="ECO:0000313" key="6">
    <source>
        <dbReference type="Ensembl" id="ENSCMIP00000047679.1"/>
    </source>
</evidence>
<dbReference type="CTD" id="494091"/>
<dbReference type="Ensembl" id="ENSCMIT00000048351.1">
    <property type="protein sequence ID" value="ENSCMIP00000047679.1"/>
    <property type="gene ID" value="ENSCMIG00000019520.1"/>
</dbReference>
<dbReference type="SUPFAM" id="SSF51182">
    <property type="entry name" value="RmlC-like cupins"/>
    <property type="match status" value="1"/>
</dbReference>
<sequence>MPLDNMASLIQKVANQARTTFKAAAPLSLGDRVTFHENLANLKGLLGEVRAEDLNIRPRRSADSPPVAPRQRQSRPPVTYMHISETEGFSMGVFLLDGGTCIPLHDHPGMHGLLKVIYGKVQIQCFDRLEKGDGPGAASGLEFSSPLPQGQREALRGSVLRSSHQFDEAHGACVLSPDRDNLHEISAVDGPAAFLDVLAPPYCSAEGRDCHYYRVLEVSGSGGKAGPEPAQPPRHVWLLEVPQPVDFWCDAEPYPGPPVAL</sequence>
<organism evidence="5">
    <name type="scientific">Callorhinchus milii</name>
    <name type="common">Ghost shark</name>
    <dbReference type="NCBI Taxonomy" id="7868"/>
    <lineage>
        <taxon>Eukaryota</taxon>
        <taxon>Metazoa</taxon>
        <taxon>Chordata</taxon>
        <taxon>Craniata</taxon>
        <taxon>Vertebrata</taxon>
        <taxon>Chondrichthyes</taxon>
        <taxon>Holocephali</taxon>
        <taxon>Chimaeriformes</taxon>
        <taxon>Callorhinchidae</taxon>
        <taxon>Callorhinchus</taxon>
    </lineage>
</organism>
<keyword evidence="1" id="KW-0479">Metal-binding</keyword>
<proteinExistence type="evidence at transcript level"/>
<keyword evidence="3" id="KW-0408">Iron</keyword>
<dbReference type="Gene3D" id="2.60.120.10">
    <property type="entry name" value="Jelly Rolls"/>
    <property type="match status" value="1"/>
</dbReference>
<evidence type="ECO:0000256" key="3">
    <source>
        <dbReference type="ARBA" id="ARBA00023004"/>
    </source>
</evidence>
<dbReference type="Pfam" id="PF07847">
    <property type="entry name" value="PCO_ADO"/>
    <property type="match status" value="1"/>
</dbReference>
<dbReference type="OMA" id="RCIWGKL"/>
<dbReference type="GO" id="GO:0046872">
    <property type="term" value="F:metal ion binding"/>
    <property type="evidence" value="ECO:0007669"/>
    <property type="project" value="UniProtKB-KW"/>
</dbReference>